<dbReference type="Gene3D" id="2.30.42.10">
    <property type="match status" value="7"/>
</dbReference>
<feature type="compositionally biased region" description="Polar residues" evidence="4">
    <location>
        <begin position="1"/>
        <end position="11"/>
    </location>
</feature>
<comment type="subcellular location">
    <subcellularLocation>
        <location evidence="1">Cytoplasm</location>
    </subcellularLocation>
</comment>
<dbReference type="SMART" id="SM00228">
    <property type="entry name" value="PDZ"/>
    <property type="match status" value="7"/>
</dbReference>
<gene>
    <name evidence="6" type="primary">Grip1</name>
    <name evidence="6" type="ORF">ANSSEM_R07337</name>
</gene>
<feature type="domain" description="PDZ" evidence="5">
    <location>
        <begin position="234"/>
        <end position="318"/>
    </location>
</feature>
<proteinExistence type="predicted"/>
<evidence type="ECO:0000313" key="6">
    <source>
        <dbReference type="EMBL" id="NXI74107.1"/>
    </source>
</evidence>
<evidence type="ECO:0000313" key="7">
    <source>
        <dbReference type="Proteomes" id="UP000567872"/>
    </source>
</evidence>
<protein>
    <submittedName>
        <fullName evidence="6">GRIP1 protein</fullName>
    </submittedName>
</protein>
<dbReference type="FunFam" id="2.30.42.10:FF:000023">
    <property type="entry name" value="Glutamate receptor interacting protein 1"/>
    <property type="match status" value="1"/>
</dbReference>
<dbReference type="CDD" id="cd06684">
    <property type="entry name" value="PDZ3_GRIP1-2-like"/>
    <property type="match status" value="1"/>
</dbReference>
<feature type="compositionally biased region" description="Polar residues" evidence="4">
    <location>
        <begin position="996"/>
        <end position="1006"/>
    </location>
</feature>
<dbReference type="FunFam" id="2.30.42.10:FF:000021">
    <property type="entry name" value="Glutamate receptor interacting protein 1"/>
    <property type="match status" value="1"/>
</dbReference>
<dbReference type="GO" id="GO:0005737">
    <property type="term" value="C:cytoplasm"/>
    <property type="evidence" value="ECO:0007669"/>
    <property type="project" value="UniProtKB-SubCell"/>
</dbReference>
<dbReference type="AlphaFoldDB" id="A0A7K9VN35"/>
<dbReference type="CDD" id="cd06683">
    <property type="entry name" value="PDZ6_GRIP1-2-like"/>
    <property type="match status" value="1"/>
</dbReference>
<feature type="domain" description="PDZ" evidence="5">
    <location>
        <begin position="1036"/>
        <end position="1118"/>
    </location>
</feature>
<feature type="domain" description="PDZ" evidence="5">
    <location>
        <begin position="655"/>
        <end position="737"/>
    </location>
</feature>
<feature type="domain" description="PDZ" evidence="5">
    <location>
        <begin position="454"/>
        <end position="529"/>
    </location>
</feature>
<dbReference type="InterPro" id="IPR043545">
    <property type="entry name" value="GRIP1/2"/>
</dbReference>
<dbReference type="PROSITE" id="PS50106">
    <property type="entry name" value="PDZ"/>
    <property type="match status" value="7"/>
</dbReference>
<dbReference type="GO" id="GO:0098887">
    <property type="term" value="P:neurotransmitter receptor transport, endosome to postsynaptic membrane"/>
    <property type="evidence" value="ECO:0007669"/>
    <property type="project" value="TreeGrafter"/>
</dbReference>
<dbReference type="CDD" id="cd06687">
    <property type="entry name" value="PDZ1_GRIP1-2-like"/>
    <property type="match status" value="1"/>
</dbReference>
<dbReference type="InterPro" id="IPR001478">
    <property type="entry name" value="PDZ"/>
</dbReference>
<feature type="compositionally biased region" description="Gly residues" evidence="4">
    <location>
        <begin position="903"/>
        <end position="913"/>
    </location>
</feature>
<evidence type="ECO:0000256" key="4">
    <source>
        <dbReference type="SAM" id="MobiDB-lite"/>
    </source>
</evidence>
<evidence type="ECO:0000256" key="3">
    <source>
        <dbReference type="ARBA" id="ARBA00022737"/>
    </source>
</evidence>
<dbReference type="InterPro" id="IPR036034">
    <property type="entry name" value="PDZ_sf"/>
</dbReference>
<dbReference type="FunFam" id="2.30.42.10:FF:000035">
    <property type="entry name" value="Glutamate receptor interacting protein 1"/>
    <property type="match status" value="1"/>
</dbReference>
<evidence type="ECO:0000256" key="2">
    <source>
        <dbReference type="ARBA" id="ARBA00022490"/>
    </source>
</evidence>
<dbReference type="OrthoDB" id="75502at2759"/>
<comment type="caution">
    <text evidence="6">The sequence shown here is derived from an EMBL/GenBank/DDBJ whole genome shotgun (WGS) entry which is preliminary data.</text>
</comment>
<dbReference type="SUPFAM" id="SSF50156">
    <property type="entry name" value="PDZ domain-like"/>
    <property type="match status" value="7"/>
</dbReference>
<reference evidence="6 7" key="1">
    <citation type="submission" date="2019-09" db="EMBL/GenBank/DDBJ databases">
        <title>Bird 10,000 Genomes (B10K) Project - Family phase.</title>
        <authorList>
            <person name="Zhang G."/>
        </authorList>
    </citation>
    <scope>NUCLEOTIDE SEQUENCE [LARGE SCALE GENOMIC DNA]</scope>
    <source>
        <strain evidence="6">B10K-DU-001-57</strain>
        <tissue evidence="6">Muscle</tissue>
    </source>
</reference>
<evidence type="ECO:0000259" key="5">
    <source>
        <dbReference type="PROSITE" id="PS50106"/>
    </source>
</evidence>
<feature type="domain" description="PDZ" evidence="5">
    <location>
        <begin position="555"/>
        <end position="640"/>
    </location>
</feature>
<accession>A0A7K9VN35</accession>
<organism evidence="6 7">
    <name type="scientific">Anseranas semipalmata</name>
    <name type="common">Magpie goose</name>
    <name type="synonym">Anas semipalmata</name>
    <dbReference type="NCBI Taxonomy" id="8851"/>
    <lineage>
        <taxon>Eukaryota</taxon>
        <taxon>Metazoa</taxon>
        <taxon>Chordata</taxon>
        <taxon>Craniata</taxon>
        <taxon>Vertebrata</taxon>
        <taxon>Euteleostomi</taxon>
        <taxon>Archelosauria</taxon>
        <taxon>Archosauria</taxon>
        <taxon>Dinosauria</taxon>
        <taxon>Saurischia</taxon>
        <taxon>Theropoda</taxon>
        <taxon>Coelurosauria</taxon>
        <taxon>Aves</taxon>
        <taxon>Neognathae</taxon>
        <taxon>Galloanserae</taxon>
        <taxon>Anseriformes</taxon>
        <taxon>Anseranatidae</taxon>
        <taxon>Anseranas</taxon>
    </lineage>
</organism>
<keyword evidence="3" id="KW-0677">Repeat</keyword>
<name>A0A7K9VN35_ANSSE</name>
<dbReference type="PANTHER" id="PTHR46227:SF3">
    <property type="entry name" value="GLUTAMATE RECEPTOR-INTERACTING PROTEIN 1"/>
    <property type="match status" value="1"/>
</dbReference>
<dbReference type="FunFam" id="2.30.42.10:FF:000034">
    <property type="entry name" value="Glutamate receptor interacting protein 1"/>
    <property type="match status" value="1"/>
</dbReference>
<dbReference type="FunFam" id="2.30.42.10:FF:000031">
    <property type="entry name" value="Glutamate receptor interacting protein 1"/>
    <property type="match status" value="1"/>
</dbReference>
<feature type="non-terminal residue" evidence="6">
    <location>
        <position position="1"/>
    </location>
</feature>
<feature type="compositionally biased region" description="Polar residues" evidence="4">
    <location>
        <begin position="851"/>
        <end position="863"/>
    </location>
</feature>
<dbReference type="Pfam" id="PF17820">
    <property type="entry name" value="PDZ_6"/>
    <property type="match status" value="1"/>
</dbReference>
<dbReference type="InterPro" id="IPR041489">
    <property type="entry name" value="PDZ_6"/>
</dbReference>
<dbReference type="Proteomes" id="UP000567872">
    <property type="component" value="Unassembled WGS sequence"/>
</dbReference>
<feature type="domain" description="PDZ" evidence="5">
    <location>
        <begin position="132"/>
        <end position="220"/>
    </location>
</feature>
<dbReference type="FunFam" id="2.30.42.10:FF:000022">
    <property type="entry name" value="Glutamate receptor interacting protein 1"/>
    <property type="match status" value="1"/>
</dbReference>
<keyword evidence="7" id="KW-1185">Reference proteome</keyword>
<feature type="region of interest" description="Disordered" evidence="4">
    <location>
        <begin position="966"/>
        <end position="1008"/>
    </location>
</feature>
<feature type="compositionally biased region" description="Polar residues" evidence="4">
    <location>
        <begin position="966"/>
        <end position="989"/>
    </location>
</feature>
<evidence type="ECO:0000256" key="1">
    <source>
        <dbReference type="ARBA" id="ARBA00004496"/>
    </source>
</evidence>
<feature type="region of interest" description="Disordered" evidence="4">
    <location>
        <begin position="820"/>
        <end position="927"/>
    </location>
</feature>
<dbReference type="CDD" id="cd06681">
    <property type="entry name" value="PDZ2_GRIP1-2-like"/>
    <property type="match status" value="1"/>
</dbReference>
<feature type="non-terminal residue" evidence="6">
    <location>
        <position position="1151"/>
    </location>
</feature>
<sequence length="1151" mass="125054">DESPYTKSANQAKPPDGALSVRRQSIPEEFKGSTIVELMKKEGTTLGLTVSGGIDKDGKPRVSNLRQGGIAARSDQLDVGDYIKSVNGINLTKFRHDEIISLLKNVGERVVLEVEYELPPVSVQGSGVIFRTVEVTLHKEGNTFGFVIRGGAHDDRNKSRPVVITCVRPGGPADREGTIKPGDRLLSVDGIRLLGTTHAEAMSILKQCGQEATLLVEYDVSVMESVATASGPLLVEVAKTPGAALGVALSTSMCCNKQVIVIDKIKSASIADRCGALHVGDHILSIDGTSMEYCTLAEATQFLANAADNVKLEILPHHQTRLALKGPEHVKVQRSNRQHTWDSCANSHSSLLTYHHYNMYHPDHCRMPALKFQKTSPQKSLSALVSSSFSPTSMSAYSLSSLNMGTLPRSLYSTSPRGTMMRRRMKKKDFKSSLSLASSTVGLAGQVVHTETTEVVLTADPIVGFGIQLQGSVFATETLSSPPLISYIESDSPAERCGVLQIGDRIVAINGIPTEDSTFDEANQLLRDSSITNKVTLEIEFDVAESVIPSSGTFHVKLPKKHNVELGITISSPSSRKPGDPLVISDIKKGSVAHRTGTLELGDKLLAIDNIRLDNCSMEDAVQILQHCEDLVKLKIRKDEDNSDEQESSGAIIYTVELKRYGGPLGITISGTEEPFDPIIISSLTKGGLAERTGAIHIGDRILAINSSSLKGKPLSEAIHLLQMAGETVTLKIKKQTDATSPKKFSVPVGHINELSDAEDETSAAQKSGKLSDIYSTTVPSVDSAVESWDGSGIDTSFGSQGPSYQASGYNFNAYEWRSPKQRGSLSPPSRPRNHPFHDTVLSDDEWDRPTASSTASKNMWQQKETETLGENQENHLKQTSVERSGGESIRSMKKEGKLWKGASGGQRKGGGQLEEWNTSSFAGTHDNTEADQEENFWSQALEDLETCGQSGILRELEATIMSGSTMSLNHENPQPRSQLGRQASFQERSTVRPHYSQTTRSNTLPSDVGRKSMVMRKIKQEMKEIMSPTPVELHKVTLYKDSDGEDFGFSVSDGLLEKGVYVKNIRPAGPGDLGGLKPYDRLLQVNHVRTRDFDCCLVVPLIAESGNKLELVISRNPLASQKGSSDQQPSASGDWSDQNHAFFQQSGHAN</sequence>
<dbReference type="CDD" id="cd06685">
    <property type="entry name" value="PDZ7_GRIP1-2-like"/>
    <property type="match status" value="1"/>
</dbReference>
<dbReference type="CDD" id="cd06682">
    <property type="entry name" value="PDZ5_GRIP1-2-like"/>
    <property type="match status" value="1"/>
</dbReference>
<feature type="region of interest" description="Disordered" evidence="4">
    <location>
        <begin position="1120"/>
        <end position="1151"/>
    </location>
</feature>
<feature type="domain" description="PDZ" evidence="5">
    <location>
        <begin position="35"/>
        <end position="118"/>
    </location>
</feature>
<dbReference type="FunFam" id="2.30.42.10:FF:000025">
    <property type="entry name" value="Glutamate receptor interacting protein 1"/>
    <property type="match status" value="1"/>
</dbReference>
<dbReference type="CDD" id="cd06686">
    <property type="entry name" value="PDZ4_GRIP1-2-like"/>
    <property type="match status" value="1"/>
</dbReference>
<dbReference type="EMBL" id="VXAA01007038">
    <property type="protein sequence ID" value="NXI74107.1"/>
    <property type="molecule type" value="Genomic_DNA"/>
</dbReference>
<dbReference type="PANTHER" id="PTHR46227">
    <property type="entry name" value="GLUTAMATE RECEPTOR-INTERACTING PROTEIN GRIP"/>
    <property type="match status" value="1"/>
</dbReference>
<dbReference type="Pfam" id="PF00595">
    <property type="entry name" value="PDZ"/>
    <property type="match status" value="6"/>
</dbReference>
<keyword evidence="2" id="KW-0963">Cytoplasm</keyword>
<feature type="region of interest" description="Disordered" evidence="4">
    <location>
        <begin position="1"/>
        <end position="24"/>
    </location>
</feature>